<dbReference type="Gene3D" id="1.10.30.10">
    <property type="entry name" value="High mobility group box domain"/>
    <property type="match status" value="1"/>
</dbReference>
<feature type="region of interest" description="Disordered" evidence="2">
    <location>
        <begin position="1"/>
        <end position="43"/>
    </location>
</feature>
<dbReference type="PANTHER" id="PTHR48112">
    <property type="entry name" value="HIGH MOBILITY GROUP PROTEIN DSP1"/>
    <property type="match status" value="1"/>
</dbReference>
<keyword evidence="1" id="KW-0238">DNA-binding</keyword>
<dbReference type="OrthoDB" id="1919336at2759"/>
<feature type="compositionally biased region" description="Polar residues" evidence="2">
    <location>
        <begin position="1"/>
        <end position="21"/>
    </location>
</feature>
<keyword evidence="4" id="KW-1185">Reference proteome</keyword>
<proteinExistence type="predicted"/>
<dbReference type="GO" id="GO:0003677">
    <property type="term" value="F:DNA binding"/>
    <property type="evidence" value="ECO:0007669"/>
    <property type="project" value="UniProtKB-KW"/>
</dbReference>
<dbReference type="InterPro" id="IPR036910">
    <property type="entry name" value="HMG_box_dom_sf"/>
</dbReference>
<dbReference type="PANTHER" id="PTHR48112:SF22">
    <property type="entry name" value="MITOCHONDRIAL TRANSCRIPTION FACTOR A, ISOFORM B"/>
    <property type="match status" value="1"/>
</dbReference>
<dbReference type="SUPFAM" id="SSF47095">
    <property type="entry name" value="HMG-box"/>
    <property type="match status" value="1"/>
</dbReference>
<dbReference type="GeneID" id="63785081"/>
<gene>
    <name evidence="3" type="ORF">BCR37DRAFT_375921</name>
</gene>
<dbReference type="RefSeq" id="XP_040728446.1">
    <property type="nucleotide sequence ID" value="XM_040868482.1"/>
</dbReference>
<evidence type="ECO:0000313" key="4">
    <source>
        <dbReference type="Proteomes" id="UP000193685"/>
    </source>
</evidence>
<accession>A0A1Y2FVC2</accession>
<dbReference type="STRING" id="56484.A0A1Y2FVC2"/>
<evidence type="ECO:0000256" key="2">
    <source>
        <dbReference type="SAM" id="MobiDB-lite"/>
    </source>
</evidence>
<comment type="caution">
    <text evidence="3">The sequence shown here is derived from an EMBL/GenBank/DDBJ whole genome shotgun (WGS) entry which is preliminary data.</text>
</comment>
<reference evidence="3 4" key="1">
    <citation type="submission" date="2016-07" db="EMBL/GenBank/DDBJ databases">
        <title>Pervasive Adenine N6-methylation of Active Genes in Fungi.</title>
        <authorList>
            <consortium name="DOE Joint Genome Institute"/>
            <person name="Mondo S.J."/>
            <person name="Dannebaum R.O."/>
            <person name="Kuo R.C."/>
            <person name="Labutti K."/>
            <person name="Haridas S."/>
            <person name="Kuo A."/>
            <person name="Salamov A."/>
            <person name="Ahrendt S.R."/>
            <person name="Lipzen A."/>
            <person name="Sullivan W."/>
            <person name="Andreopoulos W.B."/>
            <person name="Clum A."/>
            <person name="Lindquist E."/>
            <person name="Daum C."/>
            <person name="Ramamoorthy G.K."/>
            <person name="Gryganskyi A."/>
            <person name="Culley D."/>
            <person name="Magnuson J.K."/>
            <person name="James T.Y."/>
            <person name="O'Malley M.A."/>
            <person name="Stajich J.E."/>
            <person name="Spatafora J.W."/>
            <person name="Visel A."/>
            <person name="Grigoriev I.V."/>
        </authorList>
    </citation>
    <scope>NUCLEOTIDE SEQUENCE [LARGE SCALE GENOMIC DNA]</scope>
    <source>
        <strain evidence="3 4">12-1054</strain>
    </source>
</reference>
<dbReference type="EMBL" id="MCFI01000001">
    <property type="protein sequence ID" value="ORY87951.1"/>
    <property type="molecule type" value="Genomic_DNA"/>
</dbReference>
<evidence type="ECO:0000256" key="1">
    <source>
        <dbReference type="ARBA" id="ARBA00023125"/>
    </source>
</evidence>
<dbReference type="AlphaFoldDB" id="A0A1Y2FVC2"/>
<evidence type="ECO:0000313" key="3">
    <source>
        <dbReference type="EMBL" id="ORY87951.1"/>
    </source>
</evidence>
<organism evidence="3 4">
    <name type="scientific">Protomyces lactucae-debilis</name>
    <dbReference type="NCBI Taxonomy" id="2754530"/>
    <lineage>
        <taxon>Eukaryota</taxon>
        <taxon>Fungi</taxon>
        <taxon>Dikarya</taxon>
        <taxon>Ascomycota</taxon>
        <taxon>Taphrinomycotina</taxon>
        <taxon>Taphrinomycetes</taxon>
        <taxon>Taphrinales</taxon>
        <taxon>Protomycetaceae</taxon>
        <taxon>Protomyces</taxon>
    </lineage>
</organism>
<dbReference type="InterPro" id="IPR050342">
    <property type="entry name" value="HMGB"/>
</dbReference>
<name>A0A1Y2FVC2_PROLT</name>
<dbReference type="Proteomes" id="UP000193685">
    <property type="component" value="Unassembled WGS sequence"/>
</dbReference>
<protein>
    <submittedName>
        <fullName evidence="3">Uncharacterized protein</fullName>
    </submittedName>
</protein>
<sequence length="76" mass="8581">MEQQVNKKPKQHTNTPQAKDSTTTRAAAPRAKKEKKDPNAPKKALSSYMLFTQDHRQIVLSENPGIPFGILPHLLY</sequence>